<evidence type="ECO:0000256" key="7">
    <source>
        <dbReference type="ARBA" id="ARBA00022777"/>
    </source>
</evidence>
<evidence type="ECO:0000256" key="3">
    <source>
        <dbReference type="ARBA" id="ARBA00012438"/>
    </source>
</evidence>
<dbReference type="SUPFAM" id="SSF55785">
    <property type="entry name" value="PYP-like sensor domain (PAS domain)"/>
    <property type="match status" value="3"/>
</dbReference>
<dbReference type="SUPFAM" id="SSF47384">
    <property type="entry name" value="Homodimeric domain of signal transducing histidine kinase"/>
    <property type="match status" value="1"/>
</dbReference>
<dbReference type="Pfam" id="PF02518">
    <property type="entry name" value="HATPase_c"/>
    <property type="match status" value="1"/>
</dbReference>
<dbReference type="InterPro" id="IPR035965">
    <property type="entry name" value="PAS-like_dom_sf"/>
</dbReference>
<keyword evidence="10" id="KW-0902">Two-component regulatory system</keyword>
<feature type="transmembrane region" description="Helical" evidence="12">
    <location>
        <begin position="20"/>
        <end position="39"/>
    </location>
</feature>
<evidence type="ECO:0000256" key="2">
    <source>
        <dbReference type="ARBA" id="ARBA00004141"/>
    </source>
</evidence>
<dbReference type="GO" id="GO:0005524">
    <property type="term" value="F:ATP binding"/>
    <property type="evidence" value="ECO:0007669"/>
    <property type="project" value="UniProtKB-KW"/>
</dbReference>
<keyword evidence="11 12" id="KW-0472">Membrane</keyword>
<dbReference type="GO" id="GO:0030295">
    <property type="term" value="F:protein kinase activator activity"/>
    <property type="evidence" value="ECO:0007669"/>
    <property type="project" value="TreeGrafter"/>
</dbReference>
<comment type="subcellular location">
    <subcellularLocation>
        <location evidence="2">Membrane</location>
        <topology evidence="2">Multi-pass membrane protein</topology>
    </subcellularLocation>
</comment>
<protein>
    <recommendedName>
        <fullName evidence="3">histidine kinase</fullName>
        <ecNumber evidence="3">2.7.13.3</ecNumber>
    </recommendedName>
</protein>
<dbReference type="SUPFAM" id="SSF55874">
    <property type="entry name" value="ATPase domain of HSP90 chaperone/DNA topoisomerase II/histidine kinase"/>
    <property type="match status" value="1"/>
</dbReference>
<dbReference type="InterPro" id="IPR005467">
    <property type="entry name" value="His_kinase_dom"/>
</dbReference>
<dbReference type="Gene3D" id="3.30.450.20">
    <property type="entry name" value="PAS domain"/>
    <property type="match status" value="3"/>
</dbReference>
<evidence type="ECO:0000256" key="4">
    <source>
        <dbReference type="ARBA" id="ARBA00022679"/>
    </source>
</evidence>
<evidence type="ECO:0000256" key="1">
    <source>
        <dbReference type="ARBA" id="ARBA00000085"/>
    </source>
</evidence>
<dbReference type="EC" id="2.7.13.3" evidence="3"/>
<gene>
    <name evidence="14" type="primary">divL</name>
    <name evidence="14" type="ORF">CPBP_00234</name>
</gene>
<evidence type="ECO:0000313" key="14">
    <source>
        <dbReference type="EMBL" id="QOL19478.1"/>
    </source>
</evidence>
<dbReference type="PANTHER" id="PTHR42878">
    <property type="entry name" value="TWO-COMPONENT HISTIDINE KINASE"/>
    <property type="match status" value="1"/>
</dbReference>
<dbReference type="InterPro" id="IPR050351">
    <property type="entry name" value="BphY/WalK/GraS-like"/>
</dbReference>
<dbReference type="GO" id="GO:0016020">
    <property type="term" value="C:membrane"/>
    <property type="evidence" value="ECO:0007669"/>
    <property type="project" value="UniProtKB-SubCell"/>
</dbReference>
<dbReference type="InterPro" id="IPR003594">
    <property type="entry name" value="HATPase_dom"/>
</dbReference>
<evidence type="ECO:0000259" key="13">
    <source>
        <dbReference type="PROSITE" id="PS50109"/>
    </source>
</evidence>
<dbReference type="Proteomes" id="UP000594001">
    <property type="component" value="Chromosome"/>
</dbReference>
<accession>A0A7L9RSW9</accession>
<dbReference type="PANTHER" id="PTHR42878:SF7">
    <property type="entry name" value="SENSOR HISTIDINE KINASE GLRK"/>
    <property type="match status" value="1"/>
</dbReference>
<dbReference type="SMART" id="SM00091">
    <property type="entry name" value="PAS"/>
    <property type="match status" value="3"/>
</dbReference>
<reference evidence="14 15" key="1">
    <citation type="submission" date="2020-06" db="EMBL/GenBank/DDBJ databases">
        <title>The endosymbiont of the kinetoplastid Bodo saltans is a Paracaedibacter-like alpha-proteobacterium possessing a putative toxin-antitoxin system.</title>
        <authorList>
            <person name="Midha S."/>
            <person name="Rigden D.J."/>
            <person name="Siozios S."/>
            <person name="Hurst G.D.D."/>
            <person name="Jackson A.P."/>
        </authorList>
    </citation>
    <scope>NUCLEOTIDE SEQUENCE [LARGE SCALE GENOMIC DNA]</scope>
    <source>
        <strain evidence="14">Lake Konstanz</strain>
    </source>
</reference>
<proteinExistence type="predicted"/>
<dbReference type="EMBL" id="CP054719">
    <property type="protein sequence ID" value="QOL19478.1"/>
    <property type="molecule type" value="Genomic_DNA"/>
</dbReference>
<keyword evidence="15" id="KW-1185">Reference proteome</keyword>
<dbReference type="SMART" id="SM00387">
    <property type="entry name" value="HATPase_c"/>
    <property type="match status" value="1"/>
</dbReference>
<feature type="domain" description="Histidine kinase" evidence="13">
    <location>
        <begin position="572"/>
        <end position="784"/>
    </location>
</feature>
<evidence type="ECO:0000256" key="11">
    <source>
        <dbReference type="ARBA" id="ARBA00023136"/>
    </source>
</evidence>
<dbReference type="KEGG" id="pbal:CPBP_00234"/>
<evidence type="ECO:0000313" key="15">
    <source>
        <dbReference type="Proteomes" id="UP000594001"/>
    </source>
</evidence>
<dbReference type="Gene3D" id="1.10.287.130">
    <property type="match status" value="1"/>
</dbReference>
<keyword evidence="9 12" id="KW-1133">Transmembrane helix</keyword>
<comment type="catalytic activity">
    <reaction evidence="1">
        <text>ATP + protein L-histidine = ADP + protein N-phospho-L-histidine.</text>
        <dbReference type="EC" id="2.7.13.3"/>
    </reaction>
</comment>
<dbReference type="PROSITE" id="PS50109">
    <property type="entry name" value="HIS_KIN"/>
    <property type="match status" value="1"/>
</dbReference>
<dbReference type="GO" id="GO:0000155">
    <property type="term" value="F:phosphorelay sensor kinase activity"/>
    <property type="evidence" value="ECO:0007669"/>
    <property type="project" value="InterPro"/>
</dbReference>
<dbReference type="InterPro" id="IPR000014">
    <property type="entry name" value="PAS"/>
</dbReference>
<keyword evidence="8" id="KW-0067">ATP-binding</keyword>
<evidence type="ECO:0000256" key="10">
    <source>
        <dbReference type="ARBA" id="ARBA00023012"/>
    </source>
</evidence>
<evidence type="ECO:0000256" key="6">
    <source>
        <dbReference type="ARBA" id="ARBA00022741"/>
    </source>
</evidence>
<dbReference type="InterPro" id="IPR036097">
    <property type="entry name" value="HisK_dim/P_sf"/>
</dbReference>
<evidence type="ECO:0000256" key="9">
    <source>
        <dbReference type="ARBA" id="ARBA00022989"/>
    </source>
</evidence>
<evidence type="ECO:0000256" key="5">
    <source>
        <dbReference type="ARBA" id="ARBA00022692"/>
    </source>
</evidence>
<keyword evidence="7" id="KW-0418">Kinase</keyword>
<sequence length="785" mass="92431">MPYFIEKIYDLLLPHEFQLLLWSFIICCFVCFFIVVYRLRQLQTISNDLRRHNLQLKILMRNQSDLWALWWQSEQVLICSPELYKKFGTSHSAQMSPKYIKYLFEQFDYKAFFKIAHNGDVYQQECKASGEESIFYIFGSAKKIKDDWCYTLWFRNISHQKSKIELHNDIINELRTERDIMKDILDNVPLPIWYKNPQKKLLFCNKAYANTLEISPEQAVVDQILLKSWQQGGRTPDLTELVLKTKQPQTQKSHIVIKNERHYVEFSETITQKGFILGYLNDLSEQETLQQEINHLAKSTHEILEVISIPVIIYNTNKQVEFFNNPFIKMFEMDPAWLETKPTFTEVLEELRTKRKIPDTEDFQTYKNRRLACFNNLLAPIEDIAYYPDGRTVRMVTAPYHNGGLMITLNDITDWLTLERRYNTLLAVHRQVADNLFEGLVVFGSDHKLQLYNSAFCRMWDYNEEDLSPPPHLEAIIDKIRTRIDYQHYDPSWDNFKKRIRAKIIDRSTNKEGRIKLYNDLVYDYSYTPLPDGSNLLTFLDVSDRYRIEKNLLERSEALELAHGIKSDFISMIYQGIKYPLRRILLSFTDMFEKKYGDLNSNYKDRLKNSWEEVDHILRFIENANDLASIESGNTVLDKENINIIQLIDDIKTTLMERALEKNIHISLNYNQEDIFLLQGDIRRLKQVFFNLLRNAIAFAVNSEFVSIQINDFPEELHIEISNATAMIPYEDSYGASKKLKKGENIITGLGFSLIKKIVTLHGGKVTLNHQKGTVVHCTFFKKHS</sequence>
<dbReference type="Gene3D" id="3.30.565.10">
    <property type="entry name" value="Histidine kinase-like ATPase, C-terminal domain"/>
    <property type="match status" value="1"/>
</dbReference>
<name>A0A7L9RSW9_9PROT</name>
<dbReference type="InterPro" id="IPR036890">
    <property type="entry name" value="HATPase_C_sf"/>
</dbReference>
<organism evidence="14 15">
    <name type="scientific">Candidatus Bodocaedibacter vickermanii</name>
    <dbReference type="NCBI Taxonomy" id="2741701"/>
    <lineage>
        <taxon>Bacteria</taxon>
        <taxon>Pseudomonadati</taxon>
        <taxon>Pseudomonadota</taxon>
        <taxon>Alphaproteobacteria</taxon>
        <taxon>Holosporales</taxon>
        <taxon>Candidatus Paracaedibacteraceae</taxon>
        <taxon>Candidatus Bodocaedibacter</taxon>
    </lineage>
</organism>
<evidence type="ECO:0000256" key="12">
    <source>
        <dbReference type="SAM" id="Phobius"/>
    </source>
</evidence>
<keyword evidence="5 12" id="KW-0812">Transmembrane</keyword>
<keyword evidence="6" id="KW-0547">Nucleotide-binding</keyword>
<dbReference type="Pfam" id="PF12860">
    <property type="entry name" value="PAS_7"/>
    <property type="match status" value="2"/>
</dbReference>
<dbReference type="AlphaFoldDB" id="A0A7L9RSW9"/>
<dbReference type="GO" id="GO:0007234">
    <property type="term" value="P:osmosensory signaling via phosphorelay pathway"/>
    <property type="evidence" value="ECO:0007669"/>
    <property type="project" value="TreeGrafter"/>
</dbReference>
<keyword evidence="4 14" id="KW-0808">Transferase</keyword>
<dbReference type="CDD" id="cd00075">
    <property type="entry name" value="HATPase"/>
    <property type="match status" value="1"/>
</dbReference>
<evidence type="ECO:0000256" key="8">
    <source>
        <dbReference type="ARBA" id="ARBA00022840"/>
    </source>
</evidence>
<dbReference type="GO" id="GO:0000156">
    <property type="term" value="F:phosphorelay response regulator activity"/>
    <property type="evidence" value="ECO:0007669"/>
    <property type="project" value="TreeGrafter"/>
</dbReference>